<dbReference type="Pfam" id="PF18925">
    <property type="entry name" value="DUF5675"/>
    <property type="match status" value="1"/>
</dbReference>
<reference evidence="2 3" key="1">
    <citation type="submission" date="2019-08" db="EMBL/GenBank/DDBJ databases">
        <title>Genomes of Antarctic Bizionia species.</title>
        <authorList>
            <person name="Bowman J.P."/>
        </authorList>
    </citation>
    <scope>NUCLEOTIDE SEQUENCE [LARGE SCALE GENOMIC DNA]</scope>
    <source>
        <strain evidence="2 3">ADA-4</strain>
    </source>
</reference>
<dbReference type="RefSeq" id="WP_148403199.1">
    <property type="nucleotide sequence ID" value="NZ_VSKK01000001.1"/>
</dbReference>
<accession>A0A5D0RD52</accession>
<dbReference type="Proteomes" id="UP000323720">
    <property type="component" value="Unassembled WGS sequence"/>
</dbReference>
<sequence length="142" mass="16104">MDLLLHRQYFKEGTNSALFVNGHFICFMIELPWLKNKRQVSCIPEGIYELKPRFSNRFKDHLQVVGVYQRNLILIHPANDALKELEGCLAPVSQLSGIGKGWSSRLAMQKTLSLCHQAIERKEDISLIIKGPSLTLPKGEGM</sequence>
<keyword evidence="3" id="KW-1185">Reference proteome</keyword>
<protein>
    <recommendedName>
        <fullName evidence="1">DUF5675 domain-containing protein</fullName>
    </recommendedName>
</protein>
<comment type="caution">
    <text evidence="2">The sequence shown here is derived from an EMBL/GenBank/DDBJ whole genome shotgun (WGS) entry which is preliminary data.</text>
</comment>
<evidence type="ECO:0000259" key="1">
    <source>
        <dbReference type="Pfam" id="PF18925"/>
    </source>
</evidence>
<dbReference type="AlphaFoldDB" id="A0A5D0RD52"/>
<evidence type="ECO:0000313" key="2">
    <source>
        <dbReference type="EMBL" id="TYB79467.1"/>
    </source>
</evidence>
<dbReference type="InterPro" id="IPR043732">
    <property type="entry name" value="DUF5675"/>
</dbReference>
<gene>
    <name evidence="2" type="ORF">ES674_06805</name>
</gene>
<dbReference type="EMBL" id="VSKK01000001">
    <property type="protein sequence ID" value="TYB79467.1"/>
    <property type="molecule type" value="Genomic_DNA"/>
</dbReference>
<organism evidence="2 3">
    <name type="scientific">Bizionia myxarmorum</name>
    <dbReference type="NCBI Taxonomy" id="291186"/>
    <lineage>
        <taxon>Bacteria</taxon>
        <taxon>Pseudomonadati</taxon>
        <taxon>Bacteroidota</taxon>
        <taxon>Flavobacteriia</taxon>
        <taxon>Flavobacteriales</taxon>
        <taxon>Flavobacteriaceae</taxon>
        <taxon>Bizionia</taxon>
    </lineage>
</organism>
<evidence type="ECO:0000313" key="3">
    <source>
        <dbReference type="Proteomes" id="UP000323720"/>
    </source>
</evidence>
<feature type="domain" description="DUF5675" evidence="1">
    <location>
        <begin position="5"/>
        <end position="113"/>
    </location>
</feature>
<proteinExistence type="predicted"/>
<name>A0A5D0RD52_9FLAO</name>
<dbReference type="OrthoDB" id="707810at2"/>